<evidence type="ECO:0000313" key="3">
    <source>
        <dbReference type="Proteomes" id="UP001155057"/>
    </source>
</evidence>
<dbReference type="PANTHER" id="PTHR38342">
    <property type="entry name" value="SLR5037 PROTEIN"/>
    <property type="match status" value="1"/>
</dbReference>
<evidence type="ECO:0000259" key="1">
    <source>
        <dbReference type="Pfam" id="PF03625"/>
    </source>
</evidence>
<dbReference type="InterPro" id="IPR035923">
    <property type="entry name" value="TT1751-like_sf"/>
</dbReference>
<reference evidence="2" key="1">
    <citation type="submission" date="2022-08" db="EMBL/GenBank/DDBJ databases">
        <title>Genomic Encyclopedia of Type Strains, Phase V (KMG-V): Genome sequencing to study the core and pangenomes of soil and plant-associated prokaryotes.</title>
        <authorList>
            <person name="Whitman W."/>
        </authorList>
    </citation>
    <scope>NUCLEOTIDE SEQUENCE</scope>
    <source>
        <strain evidence="2">SP3049</strain>
    </source>
</reference>
<dbReference type="PIRSF" id="PIRSF021774">
    <property type="entry name" value="UCP021774"/>
    <property type="match status" value="1"/>
</dbReference>
<comment type="caution">
    <text evidence="2">The sequence shown here is derived from an EMBL/GenBank/DDBJ whole genome shotgun (WGS) entry which is preliminary data.</text>
</comment>
<name>A0A9X2TP09_9BACT</name>
<proteinExistence type="predicted"/>
<dbReference type="RefSeq" id="WP_259123495.1">
    <property type="nucleotide sequence ID" value="NZ_JANTZO010000005.1"/>
</dbReference>
<dbReference type="Proteomes" id="UP001155057">
    <property type="component" value="Unassembled WGS sequence"/>
</dbReference>
<dbReference type="Gene3D" id="3.30.310.70">
    <property type="entry name" value="TT1751-like domain"/>
    <property type="match status" value="1"/>
</dbReference>
<dbReference type="CDD" id="cd14797">
    <property type="entry name" value="DUF302"/>
    <property type="match status" value="1"/>
</dbReference>
<sequence length="133" mass="14982">MSDVTPNYYYTKTLDLSPAEAETRVHEELEEEGFGVLTEIDVQATLKKKLDEDMRPYKILGACNPPYAHKALEAEDKIGTMLPCNVIVQQSDDGRTEVAAVDPVASMQAVHNEALRPIAEEIRDRLRRVIDRI</sequence>
<dbReference type="Pfam" id="PF03625">
    <property type="entry name" value="DUF302"/>
    <property type="match status" value="1"/>
</dbReference>
<accession>A0A9X2TP09</accession>
<dbReference type="AlphaFoldDB" id="A0A9X2TP09"/>
<gene>
    <name evidence="2" type="ORF">GGP61_001268</name>
</gene>
<dbReference type="PANTHER" id="PTHR38342:SF1">
    <property type="entry name" value="SLR5037 PROTEIN"/>
    <property type="match status" value="1"/>
</dbReference>
<feature type="domain" description="DUF302" evidence="1">
    <location>
        <begin position="40"/>
        <end position="103"/>
    </location>
</feature>
<dbReference type="InterPro" id="IPR016796">
    <property type="entry name" value="UCP021774"/>
</dbReference>
<protein>
    <submittedName>
        <fullName evidence="2">Uncharacterized protein (DUF302 family)</fullName>
    </submittedName>
</protein>
<dbReference type="SUPFAM" id="SSF103247">
    <property type="entry name" value="TT1751-like"/>
    <property type="match status" value="1"/>
</dbReference>
<dbReference type="InterPro" id="IPR005180">
    <property type="entry name" value="DUF302"/>
</dbReference>
<dbReference type="EMBL" id="JANUAE010000004">
    <property type="protein sequence ID" value="MCS3709664.1"/>
    <property type="molecule type" value="Genomic_DNA"/>
</dbReference>
<evidence type="ECO:0000313" key="2">
    <source>
        <dbReference type="EMBL" id="MCS3709664.1"/>
    </source>
</evidence>
<organism evidence="2 3">
    <name type="scientific">Salinibacter ruber</name>
    <dbReference type="NCBI Taxonomy" id="146919"/>
    <lineage>
        <taxon>Bacteria</taxon>
        <taxon>Pseudomonadati</taxon>
        <taxon>Rhodothermota</taxon>
        <taxon>Rhodothermia</taxon>
        <taxon>Rhodothermales</taxon>
        <taxon>Salinibacteraceae</taxon>
        <taxon>Salinibacter</taxon>
    </lineage>
</organism>